<dbReference type="EMBL" id="JAMPKK010000088">
    <property type="protein sequence ID" value="MEP0867805.1"/>
    <property type="molecule type" value="Genomic_DNA"/>
</dbReference>
<keyword evidence="4" id="KW-1185">Reference proteome</keyword>
<dbReference type="RefSeq" id="WP_190417011.1">
    <property type="nucleotide sequence ID" value="NZ_JAMPKK010000088.1"/>
</dbReference>
<evidence type="ECO:0000313" key="3">
    <source>
        <dbReference type="EMBL" id="MEP0867805.1"/>
    </source>
</evidence>
<dbReference type="Proteomes" id="UP001442494">
    <property type="component" value="Unassembled WGS sequence"/>
</dbReference>
<name>A0ABV0JWG8_9CYAN</name>
<accession>A0ABV0JWG8</accession>
<organism evidence="3 4">
    <name type="scientific">Funiculus sociatus GB2-A5</name>
    <dbReference type="NCBI Taxonomy" id="2933946"/>
    <lineage>
        <taxon>Bacteria</taxon>
        <taxon>Bacillati</taxon>
        <taxon>Cyanobacteriota</taxon>
        <taxon>Cyanophyceae</taxon>
        <taxon>Coleofasciculales</taxon>
        <taxon>Coleofasciculaceae</taxon>
        <taxon>Funiculus</taxon>
    </lineage>
</organism>
<gene>
    <name evidence="3" type="ORF">NDI37_25500</name>
</gene>
<reference evidence="3 4" key="1">
    <citation type="submission" date="2022-04" db="EMBL/GenBank/DDBJ databases">
        <title>Positive selection, recombination, and allopatry shape intraspecific diversity of widespread and dominant cyanobacteria.</title>
        <authorList>
            <person name="Wei J."/>
            <person name="Shu W."/>
            <person name="Hu C."/>
        </authorList>
    </citation>
    <scope>NUCLEOTIDE SEQUENCE [LARGE SCALE GENOMIC DNA]</scope>
    <source>
        <strain evidence="3 4">GB2-A5</strain>
    </source>
</reference>
<sequence>MERLRSENEALRQSTGTQAVIERNAKIQDLEERNQELRVKLIEVRKELVDVKAEKEGIQRSLDQARVKVCNLEDKIEQITSENQAIAISTTTPPQSEPSDPGEVTDNRRCPKCGKVEGIRNKGIRKNKDGTRKQKWRCESCNEGWSVAIAPPANN</sequence>
<feature type="compositionally biased region" description="Basic and acidic residues" evidence="2">
    <location>
        <begin position="105"/>
        <end position="115"/>
    </location>
</feature>
<comment type="caution">
    <text evidence="3">The sequence shown here is derived from an EMBL/GenBank/DDBJ whole genome shotgun (WGS) entry which is preliminary data.</text>
</comment>
<evidence type="ECO:0000256" key="2">
    <source>
        <dbReference type="SAM" id="MobiDB-lite"/>
    </source>
</evidence>
<feature type="region of interest" description="Disordered" evidence="2">
    <location>
        <begin position="83"/>
        <end position="115"/>
    </location>
</feature>
<evidence type="ECO:0000256" key="1">
    <source>
        <dbReference type="SAM" id="Coils"/>
    </source>
</evidence>
<evidence type="ECO:0000313" key="4">
    <source>
        <dbReference type="Proteomes" id="UP001442494"/>
    </source>
</evidence>
<keyword evidence="1" id="KW-0175">Coiled coil</keyword>
<feature type="compositionally biased region" description="Polar residues" evidence="2">
    <location>
        <begin position="83"/>
        <end position="98"/>
    </location>
</feature>
<feature type="coiled-coil region" evidence="1">
    <location>
        <begin position="20"/>
        <end position="68"/>
    </location>
</feature>
<evidence type="ECO:0008006" key="5">
    <source>
        <dbReference type="Google" id="ProtNLM"/>
    </source>
</evidence>
<proteinExistence type="predicted"/>
<protein>
    <recommendedName>
        <fullName evidence="5">Transposase</fullName>
    </recommendedName>
</protein>